<keyword evidence="13" id="KW-0675">Receptor</keyword>
<evidence type="ECO:0000259" key="18">
    <source>
        <dbReference type="PROSITE" id="PS50011"/>
    </source>
</evidence>
<keyword evidence="14" id="KW-0325">Glycoprotein</keyword>
<gene>
    <name evidence="19" type="ORF">GH714_002149</name>
</gene>
<evidence type="ECO:0000256" key="13">
    <source>
        <dbReference type="ARBA" id="ARBA00023170"/>
    </source>
</evidence>
<dbReference type="SUPFAM" id="SSF56112">
    <property type="entry name" value="Protein kinase-like (PK-like)"/>
    <property type="match status" value="1"/>
</dbReference>
<dbReference type="FunFam" id="1.10.510.10:FF:000044">
    <property type="entry name" value="Putative LRR receptor-like serine/threonine-protein kinase"/>
    <property type="match status" value="1"/>
</dbReference>
<keyword evidence="10 15" id="KW-0067">ATP-binding</keyword>
<dbReference type="Gene3D" id="3.30.200.20">
    <property type="entry name" value="Phosphorylase Kinase, domain 1"/>
    <property type="match status" value="1"/>
</dbReference>
<evidence type="ECO:0000256" key="1">
    <source>
        <dbReference type="ARBA" id="ARBA00004167"/>
    </source>
</evidence>
<evidence type="ECO:0000313" key="20">
    <source>
        <dbReference type="Proteomes" id="UP000467840"/>
    </source>
</evidence>
<dbReference type="PROSITE" id="PS50011">
    <property type="entry name" value="PROTEIN_KINASE_DOM"/>
    <property type="match status" value="1"/>
</dbReference>
<dbReference type="GO" id="GO:0016020">
    <property type="term" value="C:membrane"/>
    <property type="evidence" value="ECO:0007669"/>
    <property type="project" value="UniProtKB-SubCell"/>
</dbReference>
<evidence type="ECO:0000256" key="9">
    <source>
        <dbReference type="ARBA" id="ARBA00022777"/>
    </source>
</evidence>
<keyword evidence="11" id="KW-1133">Transmembrane helix</keyword>
<evidence type="ECO:0000256" key="2">
    <source>
        <dbReference type="ARBA" id="ARBA00022527"/>
    </source>
</evidence>
<sequence length="384" mass="42483">MLMGLLVPQMLNNTVLEMWIAKRGIRSFLAQGHIDYAGDSLRDINHFSYNELRSATDNFHSSNKIGRGGFGTVYKGTLKRGRQVAVKTLSAQSKQGVREFLNEITIISKVRHPNLVELIGCCAQGTNRILVYEYVENNSLDHALLGPKNTNIKLDWGKRSAICLGIARGLAFLHEELVPHIVHRDIKASNVLLDKEFNPKIGDFGLAKLFPDDITHISTRIAGTTGYLAPEYALGGQLTMKADVYSFGVLVLEIISGKSSAKASWGGMQKLLLEWAWQLHEEGKLLELVDPELGDFPEEEVIRYMKVAFFCTQAAASRRPLMSQVVDMLSKNVRLNEMLLSPPGFFQDSIGLSGPPSSTKKSSADSTSNQMSSFPVTITEVTPR</sequence>
<dbReference type="Proteomes" id="UP000467840">
    <property type="component" value="Chromosome 1"/>
</dbReference>
<evidence type="ECO:0000256" key="12">
    <source>
        <dbReference type="ARBA" id="ARBA00023136"/>
    </source>
</evidence>
<accession>A0A6A6L8A4</accession>
<keyword evidence="7" id="KW-0677">Repeat</keyword>
<evidence type="ECO:0000256" key="6">
    <source>
        <dbReference type="ARBA" id="ARBA00022729"/>
    </source>
</evidence>
<evidence type="ECO:0000256" key="5">
    <source>
        <dbReference type="ARBA" id="ARBA00022692"/>
    </source>
</evidence>
<evidence type="ECO:0000256" key="17">
    <source>
        <dbReference type="SAM" id="MobiDB-lite"/>
    </source>
</evidence>
<dbReference type="PROSITE" id="PS00107">
    <property type="entry name" value="PROTEIN_KINASE_ATP"/>
    <property type="match status" value="1"/>
</dbReference>
<dbReference type="InterPro" id="IPR008271">
    <property type="entry name" value="Ser/Thr_kinase_AS"/>
</dbReference>
<comment type="similarity">
    <text evidence="16">Belongs to the protein kinase superfamily.</text>
</comment>
<dbReference type="GO" id="GO:0004674">
    <property type="term" value="F:protein serine/threonine kinase activity"/>
    <property type="evidence" value="ECO:0007669"/>
    <property type="project" value="UniProtKB-KW"/>
</dbReference>
<feature type="binding site" evidence="15">
    <location>
        <position position="87"/>
    </location>
    <ligand>
        <name>ATP</name>
        <dbReference type="ChEBI" id="CHEBI:30616"/>
    </ligand>
</feature>
<keyword evidence="2 16" id="KW-0723">Serine/threonine-protein kinase</keyword>
<protein>
    <recommendedName>
        <fullName evidence="18">Protein kinase domain-containing protein</fullName>
    </recommendedName>
</protein>
<evidence type="ECO:0000256" key="4">
    <source>
        <dbReference type="ARBA" id="ARBA00022679"/>
    </source>
</evidence>
<dbReference type="Pfam" id="PF07714">
    <property type="entry name" value="PK_Tyr_Ser-Thr"/>
    <property type="match status" value="1"/>
</dbReference>
<feature type="compositionally biased region" description="Polar residues" evidence="17">
    <location>
        <begin position="369"/>
        <end position="384"/>
    </location>
</feature>
<evidence type="ECO:0000256" key="11">
    <source>
        <dbReference type="ARBA" id="ARBA00022989"/>
    </source>
</evidence>
<evidence type="ECO:0000256" key="8">
    <source>
        <dbReference type="ARBA" id="ARBA00022741"/>
    </source>
</evidence>
<dbReference type="EMBL" id="JAAGAX010000011">
    <property type="protein sequence ID" value="KAF2297672.1"/>
    <property type="molecule type" value="Genomic_DNA"/>
</dbReference>
<dbReference type="InterPro" id="IPR000719">
    <property type="entry name" value="Prot_kinase_dom"/>
</dbReference>
<comment type="caution">
    <text evidence="19">The sequence shown here is derived from an EMBL/GenBank/DDBJ whole genome shotgun (WGS) entry which is preliminary data.</text>
</comment>
<feature type="domain" description="Protein kinase" evidence="18">
    <location>
        <begin position="59"/>
        <end position="339"/>
    </location>
</feature>
<dbReference type="InterPro" id="IPR052059">
    <property type="entry name" value="CR_Ser/Thr_kinase"/>
</dbReference>
<dbReference type="SMART" id="SM00220">
    <property type="entry name" value="S_TKc"/>
    <property type="match status" value="1"/>
</dbReference>
<proteinExistence type="inferred from homology"/>
<comment type="subcellular location">
    <subcellularLocation>
        <location evidence="1">Membrane</location>
        <topology evidence="1">Single-pass membrane protein</topology>
    </subcellularLocation>
</comment>
<keyword evidence="8 15" id="KW-0547">Nucleotide-binding</keyword>
<evidence type="ECO:0000256" key="10">
    <source>
        <dbReference type="ARBA" id="ARBA00022840"/>
    </source>
</evidence>
<dbReference type="PANTHER" id="PTHR47973">
    <property type="entry name" value="CYSTEINE-RICH RECEPTOR-LIKE PROTEIN KINASE 3"/>
    <property type="match status" value="1"/>
</dbReference>
<evidence type="ECO:0000313" key="19">
    <source>
        <dbReference type="EMBL" id="KAF2297672.1"/>
    </source>
</evidence>
<evidence type="ECO:0000256" key="15">
    <source>
        <dbReference type="PROSITE-ProRule" id="PRU10141"/>
    </source>
</evidence>
<organism evidence="19 20">
    <name type="scientific">Hevea brasiliensis</name>
    <name type="common">Para rubber tree</name>
    <name type="synonym">Siphonia brasiliensis</name>
    <dbReference type="NCBI Taxonomy" id="3981"/>
    <lineage>
        <taxon>Eukaryota</taxon>
        <taxon>Viridiplantae</taxon>
        <taxon>Streptophyta</taxon>
        <taxon>Embryophyta</taxon>
        <taxon>Tracheophyta</taxon>
        <taxon>Spermatophyta</taxon>
        <taxon>Magnoliopsida</taxon>
        <taxon>eudicotyledons</taxon>
        <taxon>Gunneridae</taxon>
        <taxon>Pentapetalae</taxon>
        <taxon>rosids</taxon>
        <taxon>fabids</taxon>
        <taxon>Malpighiales</taxon>
        <taxon>Euphorbiaceae</taxon>
        <taxon>Crotonoideae</taxon>
        <taxon>Micrandreae</taxon>
        <taxon>Hevea</taxon>
    </lineage>
</organism>
<name>A0A6A6L8A4_HEVBR</name>
<keyword evidence="20" id="KW-1185">Reference proteome</keyword>
<keyword evidence="4" id="KW-0808">Transferase</keyword>
<evidence type="ECO:0000256" key="16">
    <source>
        <dbReference type="RuleBase" id="RU000304"/>
    </source>
</evidence>
<keyword evidence="9" id="KW-0418">Kinase</keyword>
<dbReference type="FunFam" id="3.30.200.20:FF:000225">
    <property type="entry name" value="cold-responsive protein kinase 1"/>
    <property type="match status" value="1"/>
</dbReference>
<dbReference type="GO" id="GO:0005524">
    <property type="term" value="F:ATP binding"/>
    <property type="evidence" value="ECO:0007669"/>
    <property type="project" value="UniProtKB-UniRule"/>
</dbReference>
<keyword evidence="5" id="KW-0812">Transmembrane</keyword>
<feature type="region of interest" description="Disordered" evidence="17">
    <location>
        <begin position="351"/>
        <end position="384"/>
    </location>
</feature>
<keyword evidence="6" id="KW-0732">Signal</keyword>
<feature type="compositionally biased region" description="Low complexity" evidence="17">
    <location>
        <begin position="357"/>
        <end position="368"/>
    </location>
</feature>
<dbReference type="InterPro" id="IPR017441">
    <property type="entry name" value="Protein_kinase_ATP_BS"/>
</dbReference>
<evidence type="ECO:0000256" key="14">
    <source>
        <dbReference type="ARBA" id="ARBA00023180"/>
    </source>
</evidence>
<evidence type="ECO:0000256" key="7">
    <source>
        <dbReference type="ARBA" id="ARBA00022737"/>
    </source>
</evidence>
<dbReference type="InterPro" id="IPR011009">
    <property type="entry name" value="Kinase-like_dom_sf"/>
</dbReference>
<reference evidence="19 20" key="1">
    <citation type="journal article" date="2020" name="Mol. Plant">
        <title>The Chromosome-Based Rubber Tree Genome Provides New Insights into Spurge Genome Evolution and Rubber Biosynthesis.</title>
        <authorList>
            <person name="Liu J."/>
            <person name="Shi C."/>
            <person name="Shi C.C."/>
            <person name="Li W."/>
            <person name="Zhang Q.J."/>
            <person name="Zhang Y."/>
            <person name="Li K."/>
            <person name="Lu H.F."/>
            <person name="Shi C."/>
            <person name="Zhu S.T."/>
            <person name="Xiao Z.Y."/>
            <person name="Nan H."/>
            <person name="Yue Y."/>
            <person name="Zhu X.G."/>
            <person name="Wu Y."/>
            <person name="Hong X.N."/>
            <person name="Fan G.Y."/>
            <person name="Tong Y."/>
            <person name="Zhang D."/>
            <person name="Mao C.L."/>
            <person name="Liu Y.L."/>
            <person name="Hao S.J."/>
            <person name="Liu W.Q."/>
            <person name="Lv M.Q."/>
            <person name="Zhang H.B."/>
            <person name="Liu Y."/>
            <person name="Hu-Tang G.R."/>
            <person name="Wang J.P."/>
            <person name="Wang J.H."/>
            <person name="Sun Y.H."/>
            <person name="Ni S.B."/>
            <person name="Chen W.B."/>
            <person name="Zhang X.C."/>
            <person name="Jiao Y.N."/>
            <person name="Eichler E.E."/>
            <person name="Li G.H."/>
            <person name="Liu X."/>
            <person name="Gao L.Z."/>
        </authorList>
    </citation>
    <scope>NUCLEOTIDE SEQUENCE [LARGE SCALE GENOMIC DNA]</scope>
    <source>
        <strain evidence="20">cv. GT1</strain>
        <tissue evidence="19">Leaf</tissue>
    </source>
</reference>
<keyword evidence="3" id="KW-0597">Phosphoprotein</keyword>
<dbReference type="AlphaFoldDB" id="A0A6A6L8A4"/>
<dbReference type="InterPro" id="IPR001245">
    <property type="entry name" value="Ser-Thr/Tyr_kinase_cat_dom"/>
</dbReference>
<dbReference type="CDD" id="cd14066">
    <property type="entry name" value="STKc_IRAK"/>
    <property type="match status" value="1"/>
</dbReference>
<keyword evidence="12" id="KW-0472">Membrane</keyword>
<dbReference type="Gene3D" id="1.10.510.10">
    <property type="entry name" value="Transferase(Phosphotransferase) domain 1"/>
    <property type="match status" value="1"/>
</dbReference>
<dbReference type="PROSITE" id="PS00108">
    <property type="entry name" value="PROTEIN_KINASE_ST"/>
    <property type="match status" value="1"/>
</dbReference>
<evidence type="ECO:0000256" key="3">
    <source>
        <dbReference type="ARBA" id="ARBA00022553"/>
    </source>
</evidence>